<feature type="compositionally biased region" description="Low complexity" evidence="1">
    <location>
        <begin position="271"/>
        <end position="291"/>
    </location>
</feature>
<feature type="region of interest" description="Disordered" evidence="1">
    <location>
        <begin position="458"/>
        <end position="481"/>
    </location>
</feature>
<dbReference type="InterPro" id="IPR029058">
    <property type="entry name" value="AB_hydrolase_fold"/>
</dbReference>
<name>A0ABD3N1H0_9STRA</name>
<evidence type="ECO:0000313" key="5">
    <source>
        <dbReference type="Proteomes" id="UP001530400"/>
    </source>
</evidence>
<feature type="compositionally biased region" description="Polar residues" evidence="1">
    <location>
        <begin position="723"/>
        <end position="737"/>
    </location>
</feature>
<comment type="caution">
    <text evidence="4">The sequence shown here is derived from an EMBL/GenBank/DDBJ whole genome shotgun (WGS) entry which is preliminary data.</text>
</comment>
<sequence length="1921" mass="213702">MKKIFKKKSKLQQPRDDSSLSSSMSSLPPSNGGTPPRSTFSKHSLRDVSSAEDCLNTNIEAAAGESNKKLTRRRDLEVLGRTVGTVHEALCSMTSSSAAAAGAIVGKGDGDNEAQHSIAVTDLTFNPQGCIWNAWLYNHLRQGSDDKLAVVVTCCTHESLEHSNHSNNKNADQQLSSSYSIEVSPRDNAPEATLVEGIHLLKNQLQCVLDQVLENDSPRVCVKMNPWGGYRPKSGKSVNKESGRSVDSSNVVLTDVGAQDMSRVAQDVPESNTSKSLDAASSSSNTTTADSAPEKKTILQIAQDLSSDSSTNSNDNHEKWDAKVQERRMARQSSKAVGAVAAQSARELDLQQARQEFVSSSSLSAVAHKVSTDTSHFQTIKNESSLSAVAHKSSSERSYSTTIKNDLSTRTLISTEVTTSSSSSSSVESSNSNPEEKKKEDEKKALVPYVNADIHLFNNSSSSSSVESSNSEGKKEEDEKKAVVPYVNADIHLFNNSSSSVESYNSNLEEKKEDEKKAGVSSVNTETHSFNNNNYNSNSGSDDNSPSKHNLDLVAKGLMTEQSMKRLSAKTTEWEEDVSDTNSEYESEYDAESNVDTGNAMHAERGLMSKHSIKRLSNKSNHGNSRGHVKNMMKKIVHKVITEKETTTPPTTAVDENEIVYHEMKRTEEDAERRSTSRGILSQKSLAFYSSSDDSPATSPDALFDEACSAGLSVKSATANKHAGSDQTAIANSNNVDTTKPTKPKAKPETRRLSDAEIRSARKGIFSKKSMIVVNSQLESNLDDDLDEAENETSRNDARSNFRERAMRGLLPMSSRSLLKQGNDAIELAQEVEDAVDDSSSEDDAPQTDTRSSFKTRSLRGQLPMSSRSLLKQGNEGNDLASEVLNEDDVSTIRKSMPLPRRTSGELRSAAKGIVSRASMLEFEGKEVQPKEKRRISVDEDTMLNDWQLDHSTPDEHNVDSLVFSTKELESDHKHKEEHVDILTEGQIYLGISMLVYMYSHLRETVRQGLTRVKMEDIDVHSCQSVYNARRKIKYLSKTKTAGSIIRVVIDELDGEDENDADHELLSGEGKEYEQSQTAQFRKWIEDSRVSQLDEETENMIVELRRKVARHRWKRAISAVRLSYKLSGGKAPKFEAPVAAPGCENENRFVDLNQMMSEVVRKQPKYFKEGSIMDNLIESGIEVVWFSDLTQNDVVYGVCCQREEKKVTVVFRGTVNSHNWSMNLKFDTNEYRNPIKVDYPGRADELSLHSGFALYLMRKRKDTGISKMEEIFDKVDAIGKEMAPNGSYKLCITGHSLGGALATLFGFYVAAKPRFSNLKNVYIWTYAAPRVGTQAFFHAYQYLERIGRIRHARFSNTHDIVPLIPFCNFEKDDLQFYQHVGMRIQLHNTGKIGKMRLRHALDVTYPLRHDCLSRLRRGFMNNIFANLTTIKGFGNNHTPTEIQRRLLFASHYKQALASGEHFADQKRNRIKSLDEYYFIRAQMKTSNSSDKQCDSPREASSKSLLHRQKIWIIILVSMLLLSWLNYIAIILNIGSVWSVFTYPLMPITASFGVALNVVKQTSCACTKYTRTLLHLFKSENHAIRSPLFVSKAILSNSQNTTSSVNEVAKLRALRFVEHALFDAQERFTVTESVKLAIIDQSSRYLLRISSVLDDTMLLYREHADTSWQYDMNQSLTLPSLDETLHKAEVTEEERTVLKAEVAEEEQPKSQNEKFQQALAYTVETKIQALTDKATGVLFDAKLDGEQYLVGVGVRKKSIISIYAVAMYAYPTVLKAIAVFPKRGQEKEAQIAMRDGARTFDSTSPTTTFVLHMVYKVDASTIAAAIADSVRPRYSGDADNVKQLESLISDGVKNKGGYATKGTILRFDCSAQGVSVSLDGVSQGNVMCGSIGSAFVDVFMDERAVSPKLIESCLNTWGESGL</sequence>
<feature type="compositionally biased region" description="Acidic residues" evidence="1">
    <location>
        <begin position="574"/>
        <end position="593"/>
    </location>
</feature>
<protein>
    <recommendedName>
        <fullName evidence="3">Fungal lipase-type domain-containing protein</fullName>
    </recommendedName>
</protein>
<feature type="compositionally biased region" description="Basic residues" evidence="1">
    <location>
        <begin position="1"/>
        <end position="10"/>
    </location>
</feature>
<evidence type="ECO:0000313" key="4">
    <source>
        <dbReference type="EMBL" id="KAL3768382.1"/>
    </source>
</evidence>
<feature type="compositionally biased region" description="Low complexity" evidence="1">
    <location>
        <begin position="498"/>
        <end position="507"/>
    </location>
</feature>
<organism evidence="4 5">
    <name type="scientific">Cyclotella atomus</name>
    <dbReference type="NCBI Taxonomy" id="382360"/>
    <lineage>
        <taxon>Eukaryota</taxon>
        <taxon>Sar</taxon>
        <taxon>Stramenopiles</taxon>
        <taxon>Ochrophyta</taxon>
        <taxon>Bacillariophyta</taxon>
        <taxon>Coscinodiscophyceae</taxon>
        <taxon>Thalassiosirophycidae</taxon>
        <taxon>Stephanodiscales</taxon>
        <taxon>Stephanodiscaceae</taxon>
        <taxon>Cyclotella</taxon>
    </lineage>
</organism>
<feature type="region of interest" description="Disordered" evidence="1">
    <location>
        <begin position="567"/>
        <end position="598"/>
    </location>
</feature>
<feature type="compositionally biased region" description="Acidic residues" evidence="1">
    <location>
        <begin position="781"/>
        <end position="791"/>
    </location>
</feature>
<feature type="compositionally biased region" description="Polar residues" evidence="1">
    <location>
        <begin position="847"/>
        <end position="856"/>
    </location>
</feature>
<feature type="compositionally biased region" description="Polar residues" evidence="1">
    <location>
        <begin position="864"/>
        <end position="876"/>
    </location>
</feature>
<feature type="compositionally biased region" description="Low complexity" evidence="1">
    <location>
        <begin position="529"/>
        <end position="544"/>
    </location>
</feature>
<dbReference type="CDD" id="cd00519">
    <property type="entry name" value="Lipase_3"/>
    <property type="match status" value="1"/>
</dbReference>
<evidence type="ECO:0000256" key="2">
    <source>
        <dbReference type="SAM" id="Phobius"/>
    </source>
</evidence>
<keyword evidence="5" id="KW-1185">Reference proteome</keyword>
<feature type="transmembrane region" description="Helical" evidence="2">
    <location>
        <begin position="1539"/>
        <end position="1558"/>
    </location>
</feature>
<feature type="compositionally biased region" description="Basic and acidic residues" evidence="1">
    <location>
        <begin position="792"/>
        <end position="801"/>
    </location>
</feature>
<accession>A0ABD3N1H0</accession>
<dbReference type="Pfam" id="PF01764">
    <property type="entry name" value="Lipase_3"/>
    <property type="match status" value="1"/>
</dbReference>
<dbReference type="PANTHER" id="PTHR47698">
    <property type="entry name" value="FATTY-ACID-BINDING PROTEIN 3, CHLOROPLASTIC"/>
    <property type="match status" value="1"/>
</dbReference>
<dbReference type="SUPFAM" id="SSF53474">
    <property type="entry name" value="alpha/beta-Hydrolases"/>
    <property type="match status" value="1"/>
</dbReference>
<proteinExistence type="predicted"/>
<feature type="transmembrane region" description="Helical" evidence="2">
    <location>
        <begin position="1510"/>
        <end position="1533"/>
    </location>
</feature>
<feature type="region of interest" description="Disordered" evidence="1">
    <location>
        <begin position="781"/>
        <end position="801"/>
    </location>
</feature>
<feature type="compositionally biased region" description="Low complexity" evidence="1">
    <location>
        <begin position="414"/>
        <end position="433"/>
    </location>
</feature>
<keyword evidence="2" id="KW-0812">Transmembrane</keyword>
<dbReference type="Gene3D" id="3.40.50.1820">
    <property type="entry name" value="alpha/beta hydrolase"/>
    <property type="match status" value="1"/>
</dbReference>
<feature type="compositionally biased region" description="Low complexity" evidence="1">
    <location>
        <begin position="458"/>
        <end position="471"/>
    </location>
</feature>
<feature type="region of interest" description="Disordered" evidence="1">
    <location>
        <begin position="1"/>
        <end position="45"/>
    </location>
</feature>
<gene>
    <name evidence="4" type="ORF">ACHAWO_010614</name>
</gene>
<feature type="compositionally biased region" description="Acidic residues" evidence="1">
    <location>
        <begin position="832"/>
        <end position="846"/>
    </location>
</feature>
<feature type="domain" description="Fungal lipase-type" evidence="3">
    <location>
        <begin position="1209"/>
        <end position="1368"/>
    </location>
</feature>
<feature type="compositionally biased region" description="Basic and acidic residues" evidence="1">
    <location>
        <begin position="434"/>
        <end position="443"/>
    </location>
</feature>
<feature type="compositionally biased region" description="Basic and acidic residues" evidence="1">
    <location>
        <begin position="315"/>
        <end position="329"/>
    </location>
</feature>
<feature type="region of interest" description="Disordered" evidence="1">
    <location>
        <begin position="832"/>
        <end position="878"/>
    </location>
</feature>
<feature type="transmembrane region" description="Helical" evidence="2">
    <location>
        <begin position="1290"/>
        <end position="1311"/>
    </location>
</feature>
<dbReference type="EMBL" id="JALLPJ020001348">
    <property type="protein sequence ID" value="KAL3768382.1"/>
    <property type="molecule type" value="Genomic_DNA"/>
</dbReference>
<feature type="compositionally biased region" description="Basic and acidic residues" evidence="1">
    <location>
        <begin position="746"/>
        <end position="758"/>
    </location>
</feature>
<feature type="region of interest" description="Disordered" evidence="1">
    <location>
        <begin position="498"/>
        <end position="550"/>
    </location>
</feature>
<dbReference type="InterPro" id="IPR016088">
    <property type="entry name" value="Chalcone_isomerase_3-sand"/>
</dbReference>
<evidence type="ECO:0000256" key="1">
    <source>
        <dbReference type="SAM" id="MobiDB-lite"/>
    </source>
</evidence>
<dbReference type="Proteomes" id="UP001530400">
    <property type="component" value="Unassembled WGS sequence"/>
</dbReference>
<evidence type="ECO:0000259" key="3">
    <source>
        <dbReference type="Pfam" id="PF01764"/>
    </source>
</evidence>
<feature type="region of interest" description="Disordered" evidence="1">
    <location>
        <begin position="723"/>
        <end position="758"/>
    </location>
</feature>
<dbReference type="PANTHER" id="PTHR47698:SF2">
    <property type="entry name" value="FATTY-ACID-BINDING PROTEIN 3, CHLOROPLASTIC"/>
    <property type="match status" value="1"/>
</dbReference>
<dbReference type="InterPro" id="IPR002921">
    <property type="entry name" value="Fungal_lipase-type"/>
</dbReference>
<feature type="compositionally biased region" description="Basic and acidic residues" evidence="1">
    <location>
        <begin position="472"/>
        <end position="481"/>
    </location>
</feature>
<feature type="compositionally biased region" description="Basic and acidic residues" evidence="1">
    <location>
        <begin position="508"/>
        <end position="518"/>
    </location>
</feature>
<feature type="region of interest" description="Disordered" evidence="1">
    <location>
        <begin position="161"/>
        <end position="184"/>
    </location>
</feature>
<reference evidence="4 5" key="1">
    <citation type="submission" date="2024-10" db="EMBL/GenBank/DDBJ databases">
        <title>Updated reference genomes for cyclostephanoid diatoms.</title>
        <authorList>
            <person name="Roberts W.R."/>
            <person name="Alverson A.J."/>
        </authorList>
    </citation>
    <scope>NUCLEOTIDE SEQUENCE [LARGE SCALE GENOMIC DNA]</scope>
    <source>
        <strain evidence="4 5">AJA010-31</strain>
    </source>
</reference>
<feature type="compositionally biased region" description="Polar residues" evidence="1">
    <location>
        <begin position="165"/>
        <end position="181"/>
    </location>
</feature>
<keyword evidence="2" id="KW-1133">Transmembrane helix</keyword>
<feature type="region of interest" description="Disordered" evidence="1">
    <location>
        <begin position="414"/>
        <end position="443"/>
    </location>
</feature>
<feature type="compositionally biased region" description="Low complexity" evidence="1">
    <location>
        <begin position="304"/>
        <end position="314"/>
    </location>
</feature>
<feature type="compositionally biased region" description="Low complexity" evidence="1">
    <location>
        <begin position="19"/>
        <end position="30"/>
    </location>
</feature>
<feature type="region of interest" description="Disordered" evidence="1">
    <location>
        <begin position="224"/>
        <end position="338"/>
    </location>
</feature>
<keyword evidence="2" id="KW-0472">Membrane</keyword>
<dbReference type="Gene3D" id="3.50.70.10">
    <property type="match status" value="1"/>
</dbReference>
<feature type="compositionally biased region" description="Polar residues" evidence="1">
    <location>
        <begin position="31"/>
        <end position="42"/>
    </location>
</feature>